<keyword evidence="6" id="KW-1185">Reference proteome</keyword>
<evidence type="ECO:0000259" key="4">
    <source>
        <dbReference type="PROSITE" id="PS50106"/>
    </source>
</evidence>
<comment type="similarity">
    <text evidence="1">Belongs to the peptidase S1C family.</text>
</comment>
<sequence>MRSPSLNILAVRLCWLLLATMVCYSPVFSGPFAQATELRMTPIVKAVQGAKDAIVNIHGHKTVSTVSAVGGDTPRQVNGMGTGVIIDRRGFIVTNHHVVDGVRRIQVTFNNGETLIARLIAHDLTTDLAVIKVDASKELPCINIGKSTDLMPGETVIAVGNAYGYENSVTRGIISALHRSVQVTENQKYDDLIQTDASINPGNSGGPLLNIDGQMIGINVAVRVGAQGIGFAIPVDNVMEIASRMMSTERMSDQSHGIRGKTMWEGDTPTFKITGVEKDSPADAAGLRIGDTLTKIGEQKIERQLDVELALLNRTLNEEVTLEVDRAGETGKQLAIVTKSVSGATNVSDLAWRTMGVRVKPMPENDFAQLSSRYRGGLQVTAVRAGSPAELEGIQIGDILVGMHDWETISYENLDYILKNKSVTTRGAIRFYILRERDTLYGDISLAATQQITQR</sequence>
<dbReference type="InterPro" id="IPR043504">
    <property type="entry name" value="Peptidase_S1_PA_chymotrypsin"/>
</dbReference>
<dbReference type="SMART" id="SM00228">
    <property type="entry name" value="PDZ"/>
    <property type="match status" value="2"/>
</dbReference>
<evidence type="ECO:0000256" key="2">
    <source>
        <dbReference type="ARBA" id="ARBA00022670"/>
    </source>
</evidence>
<feature type="domain" description="PDZ" evidence="4">
    <location>
        <begin position="334"/>
        <end position="420"/>
    </location>
</feature>
<dbReference type="GO" id="GO:0006508">
    <property type="term" value="P:proteolysis"/>
    <property type="evidence" value="ECO:0007669"/>
    <property type="project" value="UniProtKB-KW"/>
</dbReference>
<dbReference type="AlphaFoldDB" id="A0A518C7V7"/>
<evidence type="ECO:0000256" key="1">
    <source>
        <dbReference type="ARBA" id="ARBA00010541"/>
    </source>
</evidence>
<evidence type="ECO:0000256" key="3">
    <source>
        <dbReference type="ARBA" id="ARBA00022801"/>
    </source>
</evidence>
<dbReference type="SUPFAM" id="SSF50156">
    <property type="entry name" value="PDZ domain-like"/>
    <property type="match status" value="2"/>
</dbReference>
<keyword evidence="2 5" id="KW-0645">Protease</keyword>
<dbReference type="Proteomes" id="UP000318626">
    <property type="component" value="Chromosome"/>
</dbReference>
<dbReference type="InterPro" id="IPR051201">
    <property type="entry name" value="Chloro_Bact_Ser_Proteases"/>
</dbReference>
<dbReference type="Pfam" id="PF13365">
    <property type="entry name" value="Trypsin_2"/>
    <property type="match status" value="1"/>
</dbReference>
<dbReference type="SUPFAM" id="SSF50494">
    <property type="entry name" value="Trypsin-like serine proteases"/>
    <property type="match status" value="1"/>
</dbReference>
<dbReference type="InterPro" id="IPR009003">
    <property type="entry name" value="Peptidase_S1_PA"/>
</dbReference>
<keyword evidence="3" id="KW-0378">Hydrolase</keyword>
<proteinExistence type="inferred from homology"/>
<dbReference type="PRINTS" id="PR00834">
    <property type="entry name" value="PROTEASES2C"/>
</dbReference>
<protein>
    <submittedName>
        <fullName evidence="5">Serine protease HhoB</fullName>
    </submittedName>
</protein>
<dbReference type="InterPro" id="IPR001478">
    <property type="entry name" value="PDZ"/>
</dbReference>
<dbReference type="EMBL" id="CP036289">
    <property type="protein sequence ID" value="QDU75311.1"/>
    <property type="molecule type" value="Genomic_DNA"/>
</dbReference>
<dbReference type="PROSITE" id="PS50106">
    <property type="entry name" value="PDZ"/>
    <property type="match status" value="1"/>
</dbReference>
<dbReference type="Gene3D" id="2.30.42.10">
    <property type="match status" value="2"/>
</dbReference>
<dbReference type="PANTHER" id="PTHR43343">
    <property type="entry name" value="PEPTIDASE S12"/>
    <property type="match status" value="1"/>
</dbReference>
<evidence type="ECO:0000313" key="5">
    <source>
        <dbReference type="EMBL" id="QDU75311.1"/>
    </source>
</evidence>
<gene>
    <name evidence="5" type="primary">hhoB</name>
    <name evidence="5" type="ORF">Pan97_23410</name>
</gene>
<dbReference type="RefSeq" id="WP_196782359.1">
    <property type="nucleotide sequence ID" value="NZ_CP036289.1"/>
</dbReference>
<dbReference type="Pfam" id="PF13180">
    <property type="entry name" value="PDZ_2"/>
    <property type="match status" value="1"/>
</dbReference>
<organism evidence="5 6">
    <name type="scientific">Bremerella volcania</name>
    <dbReference type="NCBI Taxonomy" id="2527984"/>
    <lineage>
        <taxon>Bacteria</taxon>
        <taxon>Pseudomonadati</taxon>
        <taxon>Planctomycetota</taxon>
        <taxon>Planctomycetia</taxon>
        <taxon>Pirellulales</taxon>
        <taxon>Pirellulaceae</taxon>
        <taxon>Bremerella</taxon>
    </lineage>
</organism>
<dbReference type="InterPro" id="IPR001940">
    <property type="entry name" value="Peptidase_S1C"/>
</dbReference>
<evidence type="ECO:0000313" key="6">
    <source>
        <dbReference type="Proteomes" id="UP000318626"/>
    </source>
</evidence>
<reference evidence="6" key="1">
    <citation type="submission" date="2019-02" db="EMBL/GenBank/DDBJ databases">
        <title>Deep-cultivation of Planctomycetes and their phenomic and genomic characterization uncovers novel biology.</title>
        <authorList>
            <person name="Wiegand S."/>
            <person name="Jogler M."/>
            <person name="Boedeker C."/>
            <person name="Pinto D."/>
            <person name="Vollmers J."/>
            <person name="Rivas-Marin E."/>
            <person name="Kohn T."/>
            <person name="Peeters S.H."/>
            <person name="Heuer A."/>
            <person name="Rast P."/>
            <person name="Oberbeckmann S."/>
            <person name="Bunk B."/>
            <person name="Jeske O."/>
            <person name="Meyerdierks A."/>
            <person name="Storesund J.E."/>
            <person name="Kallscheuer N."/>
            <person name="Luecker S."/>
            <person name="Lage O.M."/>
            <person name="Pohl T."/>
            <person name="Merkel B.J."/>
            <person name="Hornburger P."/>
            <person name="Mueller R.-W."/>
            <person name="Bruemmer F."/>
            <person name="Labrenz M."/>
            <person name="Spormann A.M."/>
            <person name="Op den Camp H."/>
            <person name="Overmann J."/>
            <person name="Amann R."/>
            <person name="Jetten M.S.M."/>
            <person name="Mascher T."/>
            <person name="Medema M.H."/>
            <person name="Devos D.P."/>
            <person name="Kaster A.-K."/>
            <person name="Ovreas L."/>
            <person name="Rohde M."/>
            <person name="Galperin M.Y."/>
            <person name="Jogler C."/>
        </authorList>
    </citation>
    <scope>NUCLEOTIDE SEQUENCE [LARGE SCALE GENOMIC DNA]</scope>
    <source>
        <strain evidence="6">Pan97</strain>
    </source>
</reference>
<dbReference type="KEGG" id="bvo:Pan97_23410"/>
<name>A0A518C7V7_9BACT</name>
<dbReference type="PANTHER" id="PTHR43343:SF3">
    <property type="entry name" value="PROTEASE DO-LIKE 8, CHLOROPLASTIC"/>
    <property type="match status" value="1"/>
</dbReference>
<dbReference type="Gene3D" id="2.40.10.10">
    <property type="entry name" value="Trypsin-like serine proteases"/>
    <property type="match status" value="2"/>
</dbReference>
<dbReference type="GO" id="GO:0004252">
    <property type="term" value="F:serine-type endopeptidase activity"/>
    <property type="evidence" value="ECO:0007669"/>
    <property type="project" value="InterPro"/>
</dbReference>
<dbReference type="InterPro" id="IPR036034">
    <property type="entry name" value="PDZ_sf"/>
</dbReference>
<accession>A0A518C7V7</accession>